<dbReference type="PANTHER" id="PTHR26379">
    <property type="entry name" value="BTB/POZ AND MATH DOMAIN-CONTAINING PROTEIN 1"/>
    <property type="match status" value="1"/>
</dbReference>
<dbReference type="SUPFAM" id="SSF54695">
    <property type="entry name" value="POZ domain"/>
    <property type="match status" value="1"/>
</dbReference>
<name>A0A811PM27_9POAL</name>
<dbReference type="PANTHER" id="PTHR26379:SF482">
    <property type="entry name" value="BTB DOMAIN-CONTAINING PROTEIN"/>
    <property type="match status" value="1"/>
</dbReference>
<comment type="caution">
    <text evidence="5">The sequence shown here is derived from an EMBL/GenBank/DDBJ whole genome shotgun (WGS) entry which is preliminary data.</text>
</comment>
<dbReference type="InterPro" id="IPR056423">
    <property type="entry name" value="BACK_BPM_SPOP"/>
</dbReference>
<dbReference type="InterPro" id="IPR002083">
    <property type="entry name" value="MATH/TRAF_dom"/>
</dbReference>
<proteinExistence type="inferred from homology"/>
<organism evidence="5 6">
    <name type="scientific">Miscanthus lutarioriparius</name>
    <dbReference type="NCBI Taxonomy" id="422564"/>
    <lineage>
        <taxon>Eukaryota</taxon>
        <taxon>Viridiplantae</taxon>
        <taxon>Streptophyta</taxon>
        <taxon>Embryophyta</taxon>
        <taxon>Tracheophyta</taxon>
        <taxon>Spermatophyta</taxon>
        <taxon>Magnoliopsida</taxon>
        <taxon>Liliopsida</taxon>
        <taxon>Poales</taxon>
        <taxon>Poaceae</taxon>
        <taxon>PACMAD clade</taxon>
        <taxon>Panicoideae</taxon>
        <taxon>Andropogonodae</taxon>
        <taxon>Andropogoneae</taxon>
        <taxon>Saccharinae</taxon>
        <taxon>Miscanthus</taxon>
    </lineage>
</organism>
<dbReference type="Pfam" id="PF00651">
    <property type="entry name" value="BTB"/>
    <property type="match status" value="1"/>
</dbReference>
<feature type="domain" description="BTB" evidence="3">
    <location>
        <begin position="181"/>
        <end position="248"/>
    </location>
</feature>
<dbReference type="PROSITE" id="PS50097">
    <property type="entry name" value="BTB"/>
    <property type="match status" value="1"/>
</dbReference>
<dbReference type="SUPFAM" id="SSF49599">
    <property type="entry name" value="TRAF domain-like"/>
    <property type="match status" value="1"/>
</dbReference>
<dbReference type="OrthoDB" id="6359816at2759"/>
<dbReference type="Gene3D" id="3.30.710.10">
    <property type="entry name" value="Potassium Channel Kv1.1, Chain A"/>
    <property type="match status" value="1"/>
</dbReference>
<dbReference type="Pfam" id="PF24570">
    <property type="entry name" value="BACK_BPM_SPOP"/>
    <property type="match status" value="1"/>
</dbReference>
<keyword evidence="6" id="KW-1185">Reference proteome</keyword>
<comment type="pathway">
    <text evidence="1">Protein modification; protein ubiquitination.</text>
</comment>
<dbReference type="CDD" id="cd00121">
    <property type="entry name" value="MATH"/>
    <property type="match status" value="1"/>
</dbReference>
<evidence type="ECO:0000259" key="3">
    <source>
        <dbReference type="PROSITE" id="PS50097"/>
    </source>
</evidence>
<dbReference type="InterPro" id="IPR000210">
    <property type="entry name" value="BTB/POZ_dom"/>
</dbReference>
<dbReference type="Gene3D" id="1.25.40.420">
    <property type="match status" value="1"/>
</dbReference>
<dbReference type="InterPro" id="IPR011333">
    <property type="entry name" value="SKP1/BTB/POZ_sf"/>
</dbReference>
<reference evidence="5" key="1">
    <citation type="submission" date="2020-10" db="EMBL/GenBank/DDBJ databases">
        <authorList>
            <person name="Han B."/>
            <person name="Lu T."/>
            <person name="Zhao Q."/>
            <person name="Huang X."/>
            <person name="Zhao Y."/>
        </authorList>
    </citation>
    <scope>NUCLEOTIDE SEQUENCE</scope>
</reference>
<sequence>MTMPTAVSTCTAKTEQCMLVFEIFDYSQHRGMGIGEFIRSGTFSVGAYDWAIRFYPDGDQQNYSGYISVYLELLSSDTKVRGSCELRLVDQTTGLSTSVHKTELRLFRSCDSTRFAAAQAVMNRSQFEASSYLKDDHLTIQCITTVKQPQVSGPELLNDIEVPPSNIAVLLGKLLDTGEGADVTFSVGGETFTAHKIVLAMRSPVLKAELFVQMKEAKEQLVTIQDMKPDVFRALLHFIYTDSLPDMDDQDGEGNREMIQHLLVAADRYAVDRMKLVCASILCRNLDVETVSATLALAYQHNCDRLKDVCLEFITSSSDVMDSVVATQGYQNLKATCPSALVDAFEKSSKRFRKT</sequence>
<feature type="domain" description="MATH" evidence="4">
    <location>
        <begin position="16"/>
        <end position="144"/>
    </location>
</feature>
<evidence type="ECO:0000256" key="2">
    <source>
        <dbReference type="ARBA" id="ARBA00010846"/>
    </source>
</evidence>
<accession>A0A811PM27</accession>
<dbReference type="Pfam" id="PF22486">
    <property type="entry name" value="MATH_2"/>
    <property type="match status" value="1"/>
</dbReference>
<comment type="similarity">
    <text evidence="2">Belongs to the Tdpoz family.</text>
</comment>
<dbReference type="Gene3D" id="2.60.210.10">
    <property type="entry name" value="Apoptosis, Tumor Necrosis Factor Receptor Associated Protein 2, Chain A"/>
    <property type="match status" value="1"/>
</dbReference>
<dbReference type="EMBL" id="CAJGYO010000007">
    <property type="protein sequence ID" value="CAD6247068.1"/>
    <property type="molecule type" value="Genomic_DNA"/>
</dbReference>
<gene>
    <name evidence="5" type="ORF">NCGR_LOCUS31296</name>
</gene>
<dbReference type="InterPro" id="IPR045005">
    <property type="entry name" value="BPM1-6"/>
</dbReference>
<dbReference type="GO" id="GO:0016567">
    <property type="term" value="P:protein ubiquitination"/>
    <property type="evidence" value="ECO:0007669"/>
    <property type="project" value="InterPro"/>
</dbReference>
<evidence type="ECO:0000313" key="5">
    <source>
        <dbReference type="EMBL" id="CAD6247068.1"/>
    </source>
</evidence>
<dbReference type="PROSITE" id="PS50144">
    <property type="entry name" value="MATH"/>
    <property type="match status" value="1"/>
</dbReference>
<protein>
    <submittedName>
        <fullName evidence="5">Uncharacterized protein</fullName>
    </submittedName>
</protein>
<evidence type="ECO:0000256" key="1">
    <source>
        <dbReference type="ARBA" id="ARBA00004906"/>
    </source>
</evidence>
<dbReference type="Proteomes" id="UP000604825">
    <property type="component" value="Unassembled WGS sequence"/>
</dbReference>
<evidence type="ECO:0000313" key="6">
    <source>
        <dbReference type="Proteomes" id="UP000604825"/>
    </source>
</evidence>
<dbReference type="InterPro" id="IPR008974">
    <property type="entry name" value="TRAF-like"/>
</dbReference>
<dbReference type="CDD" id="cd18280">
    <property type="entry name" value="BTB_POZ_BPM_plant"/>
    <property type="match status" value="1"/>
</dbReference>
<evidence type="ECO:0000259" key="4">
    <source>
        <dbReference type="PROSITE" id="PS50144"/>
    </source>
</evidence>
<dbReference type="AlphaFoldDB" id="A0A811PM27"/>
<dbReference type="SMART" id="SM00225">
    <property type="entry name" value="BTB"/>
    <property type="match status" value="1"/>
</dbReference>